<feature type="region of interest" description="SAW" evidence="5">
    <location>
        <begin position="608"/>
        <end position="689"/>
    </location>
</feature>
<evidence type="ECO:0000313" key="8">
    <source>
        <dbReference type="Proteomes" id="UP001341840"/>
    </source>
</evidence>
<comment type="caution">
    <text evidence="5">Lacks conserved residue(s) required for the propagation of feature annotation.</text>
</comment>
<feature type="compositionally biased region" description="Gly residues" evidence="6">
    <location>
        <begin position="1"/>
        <end position="11"/>
    </location>
</feature>
<keyword evidence="8" id="KW-1185">Reference proteome</keyword>
<dbReference type="EMBL" id="JASCZI010030211">
    <property type="protein sequence ID" value="MED6118338.1"/>
    <property type="molecule type" value="Genomic_DNA"/>
</dbReference>
<evidence type="ECO:0000256" key="6">
    <source>
        <dbReference type="SAM" id="MobiDB-lite"/>
    </source>
</evidence>
<feature type="compositionally biased region" description="Low complexity" evidence="6">
    <location>
        <begin position="283"/>
        <end position="301"/>
    </location>
</feature>
<feature type="compositionally biased region" description="Polar residues" evidence="6">
    <location>
        <begin position="19"/>
        <end position="35"/>
    </location>
</feature>
<dbReference type="Pfam" id="PF03514">
    <property type="entry name" value="GRAS"/>
    <property type="match status" value="1"/>
</dbReference>
<keyword evidence="3" id="KW-0804">Transcription</keyword>
<evidence type="ECO:0000313" key="7">
    <source>
        <dbReference type="EMBL" id="MED6118338.1"/>
    </source>
</evidence>
<comment type="similarity">
    <text evidence="5">Belongs to the GRAS family.</text>
</comment>
<evidence type="ECO:0000256" key="3">
    <source>
        <dbReference type="ARBA" id="ARBA00023163"/>
    </source>
</evidence>
<evidence type="ECO:0000256" key="1">
    <source>
        <dbReference type="ARBA" id="ARBA00004123"/>
    </source>
</evidence>
<organism evidence="7 8">
    <name type="scientific">Stylosanthes scabra</name>
    <dbReference type="NCBI Taxonomy" id="79078"/>
    <lineage>
        <taxon>Eukaryota</taxon>
        <taxon>Viridiplantae</taxon>
        <taxon>Streptophyta</taxon>
        <taxon>Embryophyta</taxon>
        <taxon>Tracheophyta</taxon>
        <taxon>Spermatophyta</taxon>
        <taxon>Magnoliopsida</taxon>
        <taxon>eudicotyledons</taxon>
        <taxon>Gunneridae</taxon>
        <taxon>Pentapetalae</taxon>
        <taxon>rosids</taxon>
        <taxon>fabids</taxon>
        <taxon>Fabales</taxon>
        <taxon>Fabaceae</taxon>
        <taxon>Papilionoideae</taxon>
        <taxon>50 kb inversion clade</taxon>
        <taxon>dalbergioids sensu lato</taxon>
        <taxon>Dalbergieae</taxon>
        <taxon>Pterocarpus clade</taxon>
        <taxon>Stylosanthes</taxon>
    </lineage>
</organism>
<comment type="subcellular location">
    <subcellularLocation>
        <location evidence="1">Nucleus</location>
    </subcellularLocation>
</comment>
<evidence type="ECO:0000256" key="4">
    <source>
        <dbReference type="ARBA" id="ARBA00023242"/>
    </source>
</evidence>
<keyword evidence="4" id="KW-0539">Nucleus</keyword>
<evidence type="ECO:0000256" key="2">
    <source>
        <dbReference type="ARBA" id="ARBA00023015"/>
    </source>
</evidence>
<feature type="region of interest" description="Disordered" evidence="6">
    <location>
        <begin position="63"/>
        <end position="84"/>
    </location>
</feature>
<sequence length="689" mass="75710">MSSPGFTGGGPSDFFTGAARSTTINNNPSASASAVVNNHRHLHPSHPLYRTQQQLPALFLDPSSQITPRHQTPTTQPPPPTTLIGKRTLAEFQTQQQQHNHHFNNHLLNNNNNNNNNYVLSNLLQRSVKPRTASFHTGSPLSPLSPIDFSIPELQTHPYQTQRFGMPLLHQLRPNPINSNNVPLPITTSAPPPILNNNNNNNNFPYRCSNLSGSVSNRVPVQVQPVEPEKKINMMDHRLLELEKQLLEDEEEEGEADAASVITTSEWSETIQNLMGNGPAQKPASSSPTSSTTSSTSSSSSVASPAIACWKQTLMEAASAIAEGKQDSATEILARLSQVSNPNGNSDQRLMDCMVSALKSRVNPLENPPPVAELFSNEHAESTQLMFENSLCFMVGFMAANFAILEAAFEDKTELKRFCVVDFDIGQGKQYISLLLALSARGRTPPAIVRIVAVADTAGQEVKLKSVGDMLARQAERFRIGFEFKIVLVTQRFPELTRESLGCDADEFLAVNFAFKLNRIPDESVSTENPRDELLRRVKSLSPRVVTIIEQEINANTAPFLARVADTCSYYGALFDSVEAALGKDNNSNSERVKVEEGLSRRVCNSLACEGRDRVERCEVFGKWRARMGMAGFKNKPLSQSVAESIKTRLAQGNNSNNRVNSGLTVKEENGGICFGWMGRNLTVASAWL</sequence>
<gene>
    <name evidence="7" type="primary">SCL8_1</name>
    <name evidence="7" type="ORF">PIB30_001565</name>
</gene>
<name>A0ABU6R2Q7_9FABA</name>
<dbReference type="Proteomes" id="UP001341840">
    <property type="component" value="Unassembled WGS sequence"/>
</dbReference>
<protein>
    <submittedName>
        <fullName evidence="7">GRAS protein</fullName>
    </submittedName>
</protein>
<dbReference type="PROSITE" id="PS50985">
    <property type="entry name" value="GRAS"/>
    <property type="match status" value="1"/>
</dbReference>
<evidence type="ECO:0000256" key="5">
    <source>
        <dbReference type="PROSITE-ProRule" id="PRU01191"/>
    </source>
</evidence>
<feature type="region of interest" description="Disordered" evidence="6">
    <location>
        <begin position="1"/>
        <end position="35"/>
    </location>
</feature>
<dbReference type="PANTHER" id="PTHR31636">
    <property type="entry name" value="OSJNBA0084A10.13 PROTEIN-RELATED"/>
    <property type="match status" value="1"/>
</dbReference>
<feature type="region of interest" description="Disordered" evidence="6">
    <location>
        <begin position="273"/>
        <end position="301"/>
    </location>
</feature>
<dbReference type="InterPro" id="IPR005202">
    <property type="entry name" value="TF_GRAS"/>
</dbReference>
<reference evidence="7 8" key="1">
    <citation type="journal article" date="2023" name="Plants (Basel)">
        <title>Bridging the Gap: Combining Genomics and Transcriptomics Approaches to Understand Stylosanthes scabra, an Orphan Legume from the Brazilian Caatinga.</title>
        <authorList>
            <person name="Ferreira-Neto J.R.C."/>
            <person name="da Silva M.D."/>
            <person name="Binneck E."/>
            <person name="de Melo N.F."/>
            <person name="da Silva R.H."/>
            <person name="de Melo A.L.T.M."/>
            <person name="Pandolfi V."/>
            <person name="Bustamante F.O."/>
            <person name="Brasileiro-Vidal A.C."/>
            <person name="Benko-Iseppon A.M."/>
        </authorList>
    </citation>
    <scope>NUCLEOTIDE SEQUENCE [LARGE SCALE GENOMIC DNA]</scope>
    <source>
        <tissue evidence="7">Leaves</tissue>
    </source>
</reference>
<comment type="caution">
    <text evidence="7">The sequence shown here is derived from an EMBL/GenBank/DDBJ whole genome shotgun (WGS) entry which is preliminary data.</text>
</comment>
<proteinExistence type="inferred from homology"/>
<keyword evidence="2" id="KW-0805">Transcription regulation</keyword>
<accession>A0ABU6R2Q7</accession>